<protein>
    <submittedName>
        <fullName evidence="2">AbrB/MazE/SpoVT family DNA-binding domain-containing protein</fullName>
    </submittedName>
</protein>
<dbReference type="GO" id="GO:0003677">
    <property type="term" value="F:DNA binding"/>
    <property type="evidence" value="ECO:0007669"/>
    <property type="project" value="UniProtKB-KW"/>
</dbReference>
<dbReference type="EMBL" id="QWVT01000014">
    <property type="protein sequence ID" value="RID86031.1"/>
    <property type="molecule type" value="Genomic_DNA"/>
</dbReference>
<evidence type="ECO:0000313" key="3">
    <source>
        <dbReference type="Proteomes" id="UP000265816"/>
    </source>
</evidence>
<evidence type="ECO:0000259" key="1">
    <source>
        <dbReference type="SMART" id="SM00966"/>
    </source>
</evidence>
<keyword evidence="3" id="KW-1185">Reference proteome</keyword>
<dbReference type="AlphaFoldDB" id="A0A398B955"/>
<reference evidence="2 3" key="1">
    <citation type="submission" date="2018-08" db="EMBL/GenBank/DDBJ databases">
        <title>Bacillus jemisoniae sp. nov., Bacillus chryseoplanitiae sp. nov., Bacillus resnikiae sp. nov., and Bacillus frankliniae sp. nov., isolated from Viking spacecraft and associated surfaces.</title>
        <authorList>
            <person name="Seuylemezian A."/>
            <person name="Vaishampayan P."/>
        </authorList>
    </citation>
    <scope>NUCLEOTIDE SEQUENCE [LARGE SCALE GENOMIC DNA]</scope>
    <source>
        <strain evidence="2 3">JJ-247</strain>
    </source>
</reference>
<feature type="domain" description="SpoVT-AbrB" evidence="1">
    <location>
        <begin position="5"/>
        <end position="50"/>
    </location>
</feature>
<dbReference type="PANTHER" id="PTHR40516:SF1">
    <property type="entry name" value="ANTITOXIN CHPS-RELATED"/>
    <property type="match status" value="1"/>
</dbReference>
<dbReference type="PANTHER" id="PTHR40516">
    <property type="entry name" value="ANTITOXIN CHPS-RELATED"/>
    <property type="match status" value="1"/>
</dbReference>
<dbReference type="Proteomes" id="UP000265816">
    <property type="component" value="Unassembled WGS sequence"/>
</dbReference>
<sequence length="79" mass="8666">MVTVQNWGNSLALPIPSQFAKALGVQNGSQIELELLDDKMVIKPVRIKPSLDDLLAQVKGKTNPHLDYNFGVPIGKELI</sequence>
<dbReference type="InterPro" id="IPR039052">
    <property type="entry name" value="Antitox_PemI-like"/>
</dbReference>
<dbReference type="Gene3D" id="2.10.260.10">
    <property type="match status" value="1"/>
</dbReference>
<proteinExistence type="predicted"/>
<dbReference type="OrthoDB" id="9795766at2"/>
<dbReference type="GO" id="GO:0097351">
    <property type="term" value="F:toxin sequestering activity"/>
    <property type="evidence" value="ECO:0007669"/>
    <property type="project" value="InterPro"/>
</dbReference>
<name>A0A398B955_9BACI</name>
<organism evidence="2 3">
    <name type="scientific">Mesobacillus zeae</name>
    <dbReference type="NCBI Taxonomy" id="1917180"/>
    <lineage>
        <taxon>Bacteria</taxon>
        <taxon>Bacillati</taxon>
        <taxon>Bacillota</taxon>
        <taxon>Bacilli</taxon>
        <taxon>Bacillales</taxon>
        <taxon>Bacillaceae</taxon>
        <taxon>Mesobacillus</taxon>
    </lineage>
</organism>
<dbReference type="InterPro" id="IPR007159">
    <property type="entry name" value="SpoVT-AbrB_dom"/>
</dbReference>
<evidence type="ECO:0000313" key="2">
    <source>
        <dbReference type="EMBL" id="RID86031.1"/>
    </source>
</evidence>
<dbReference type="SUPFAM" id="SSF89447">
    <property type="entry name" value="AbrB/MazE/MraZ-like"/>
    <property type="match status" value="1"/>
</dbReference>
<keyword evidence="2" id="KW-0238">DNA-binding</keyword>
<comment type="caution">
    <text evidence="2">The sequence shown here is derived from an EMBL/GenBank/DDBJ whole genome shotgun (WGS) entry which is preliminary data.</text>
</comment>
<dbReference type="Pfam" id="PF04014">
    <property type="entry name" value="MazE_antitoxin"/>
    <property type="match status" value="1"/>
</dbReference>
<gene>
    <name evidence="2" type="ORF">D1970_07830</name>
</gene>
<dbReference type="SMART" id="SM00966">
    <property type="entry name" value="SpoVT_AbrB"/>
    <property type="match status" value="1"/>
</dbReference>
<dbReference type="InterPro" id="IPR037914">
    <property type="entry name" value="SpoVT-AbrB_sf"/>
</dbReference>
<accession>A0A398B955</accession>